<keyword evidence="7" id="KW-1278">Translocase</keyword>
<dbReference type="PROSITE" id="PS50893">
    <property type="entry name" value="ABC_TRANSPORTER_2"/>
    <property type="match status" value="1"/>
</dbReference>
<evidence type="ECO:0000256" key="3">
    <source>
        <dbReference type="ARBA" id="ARBA00022505"/>
    </source>
</evidence>
<keyword evidence="4" id="KW-0997">Cell inner membrane</keyword>
<evidence type="ECO:0000256" key="6">
    <source>
        <dbReference type="ARBA" id="ARBA00022840"/>
    </source>
</evidence>
<dbReference type="SUPFAM" id="SSF52540">
    <property type="entry name" value="P-loop containing nucleoside triphosphate hydrolases"/>
    <property type="match status" value="1"/>
</dbReference>
<dbReference type="SMART" id="SM00382">
    <property type="entry name" value="AAA"/>
    <property type="match status" value="1"/>
</dbReference>
<name>I3YBU1_THIV6</name>
<dbReference type="RefSeq" id="WP_014778903.1">
    <property type="nucleotide sequence ID" value="NC_018012.1"/>
</dbReference>
<dbReference type="GO" id="GO:0016020">
    <property type="term" value="C:membrane"/>
    <property type="evidence" value="ECO:0007669"/>
    <property type="project" value="InterPro"/>
</dbReference>
<dbReference type="PROSITE" id="PS00211">
    <property type="entry name" value="ABC_TRANSPORTER_1"/>
    <property type="match status" value="1"/>
</dbReference>
<dbReference type="InterPro" id="IPR008995">
    <property type="entry name" value="Mo/tungstate-bd_C_term_dom"/>
</dbReference>
<sequence length="356" mass="39308">MDDIAARFKLDWPGFRLDVDLTLPGRGVTALFGHSGSGKTTLLRCIAGLERSRQGFLSFKGEVWQDAQTWLPTYRRPLGYVFQEASLFPHLTVLGNLRYGQKRIAADQRRSLDQAVELLGIGPLLERKPDRLSGGERQRVGIARALAVSPRVLLMDEPLAALDLKRKQEILPYLERLHDTLDIPVLYVSHSPDEVARLADHLVAMEGGRVLASGPLGETLARLDLPIRLGEDAGVVLDATVAERDEQWHLARVDFPGGSLWSRDQGQPIGRHVRVRVLARDVSLAARHQEHTSILNLLPGQVDAMADDEHPGLTLVRVRVGDSVLLARLTKRSAAALCVTSGQSLWVQIKSVALME</sequence>
<gene>
    <name evidence="12" type="ordered locus">Thivi_2521</name>
</gene>
<dbReference type="InterPro" id="IPR003439">
    <property type="entry name" value="ABC_transporter-like_ATP-bd"/>
</dbReference>
<keyword evidence="13" id="KW-1185">Reference proteome</keyword>
<dbReference type="Proteomes" id="UP000006062">
    <property type="component" value="Chromosome"/>
</dbReference>
<dbReference type="AlphaFoldDB" id="I3YBU1"/>
<dbReference type="GO" id="GO:0016887">
    <property type="term" value="F:ATP hydrolysis activity"/>
    <property type="evidence" value="ECO:0007669"/>
    <property type="project" value="InterPro"/>
</dbReference>
<dbReference type="Gene3D" id="2.40.50.100">
    <property type="match status" value="1"/>
</dbReference>
<evidence type="ECO:0000256" key="7">
    <source>
        <dbReference type="ARBA" id="ARBA00022967"/>
    </source>
</evidence>
<dbReference type="PROSITE" id="PS51866">
    <property type="entry name" value="MOP"/>
    <property type="match status" value="1"/>
</dbReference>
<dbReference type="Pfam" id="PF00005">
    <property type="entry name" value="ABC_tran"/>
    <property type="match status" value="1"/>
</dbReference>
<keyword evidence="1" id="KW-0813">Transport</keyword>
<dbReference type="EMBL" id="CP003154">
    <property type="protein sequence ID" value="AFL74459.1"/>
    <property type="molecule type" value="Genomic_DNA"/>
</dbReference>
<dbReference type="Gene3D" id="3.40.50.300">
    <property type="entry name" value="P-loop containing nucleotide triphosphate hydrolases"/>
    <property type="match status" value="1"/>
</dbReference>
<dbReference type="InterPro" id="IPR050334">
    <property type="entry name" value="Molybdenum_import_ModC"/>
</dbReference>
<dbReference type="InterPro" id="IPR011868">
    <property type="entry name" value="ModC_ABC_ATP-bd"/>
</dbReference>
<dbReference type="Pfam" id="PF03459">
    <property type="entry name" value="TOBE"/>
    <property type="match status" value="1"/>
</dbReference>
<dbReference type="STRING" id="765911.Thivi_2521"/>
<dbReference type="KEGG" id="tvi:Thivi_2521"/>
<dbReference type="GO" id="GO:0005524">
    <property type="term" value="F:ATP binding"/>
    <property type="evidence" value="ECO:0007669"/>
    <property type="project" value="UniProtKB-KW"/>
</dbReference>
<feature type="domain" description="Mop" evidence="11">
    <location>
        <begin position="291"/>
        <end position="356"/>
    </location>
</feature>
<keyword evidence="8" id="KW-0472">Membrane</keyword>
<dbReference type="NCBIfam" id="TIGR02142">
    <property type="entry name" value="modC_ABC"/>
    <property type="match status" value="1"/>
</dbReference>
<dbReference type="HOGENOM" id="CLU_000604_1_1_6"/>
<dbReference type="GO" id="GO:0140359">
    <property type="term" value="F:ABC-type transporter activity"/>
    <property type="evidence" value="ECO:0007669"/>
    <property type="project" value="InterPro"/>
</dbReference>
<dbReference type="eggNOG" id="COG4148">
    <property type="taxonomic scope" value="Bacteria"/>
</dbReference>
<evidence type="ECO:0000256" key="5">
    <source>
        <dbReference type="ARBA" id="ARBA00022741"/>
    </source>
</evidence>
<evidence type="ECO:0000259" key="11">
    <source>
        <dbReference type="PROSITE" id="PS51866"/>
    </source>
</evidence>
<dbReference type="PANTHER" id="PTHR43514:SF10">
    <property type="entry name" value="MOLYBDENUM IMPORT ATP-BINDING PROTEIN MODC 2"/>
    <property type="match status" value="1"/>
</dbReference>
<dbReference type="InterPro" id="IPR027417">
    <property type="entry name" value="P-loop_NTPase"/>
</dbReference>
<dbReference type="InterPro" id="IPR004606">
    <property type="entry name" value="Mop_domain"/>
</dbReference>
<evidence type="ECO:0000256" key="4">
    <source>
        <dbReference type="ARBA" id="ARBA00022519"/>
    </source>
</evidence>
<evidence type="ECO:0000256" key="1">
    <source>
        <dbReference type="ARBA" id="ARBA00022448"/>
    </source>
</evidence>
<dbReference type="PANTHER" id="PTHR43514">
    <property type="entry name" value="ABC TRANSPORTER I FAMILY MEMBER 10"/>
    <property type="match status" value="1"/>
</dbReference>
<evidence type="ECO:0000256" key="2">
    <source>
        <dbReference type="ARBA" id="ARBA00022475"/>
    </source>
</evidence>
<evidence type="ECO:0000256" key="8">
    <source>
        <dbReference type="ARBA" id="ARBA00023136"/>
    </source>
</evidence>
<keyword evidence="3 9" id="KW-0500">Molybdenum</keyword>
<accession>I3YBU1</accession>
<reference evidence="12 13" key="1">
    <citation type="submission" date="2012-06" db="EMBL/GenBank/DDBJ databases">
        <title>Complete sequence of Thiocystis violascens DSM 198.</title>
        <authorList>
            <consortium name="US DOE Joint Genome Institute"/>
            <person name="Lucas S."/>
            <person name="Han J."/>
            <person name="Lapidus A."/>
            <person name="Cheng J.-F."/>
            <person name="Goodwin L."/>
            <person name="Pitluck S."/>
            <person name="Peters L."/>
            <person name="Ovchinnikova G."/>
            <person name="Teshima H."/>
            <person name="Detter J.C."/>
            <person name="Han C."/>
            <person name="Tapia R."/>
            <person name="Land M."/>
            <person name="Hauser L."/>
            <person name="Kyrpides N."/>
            <person name="Ivanova N."/>
            <person name="Pagani I."/>
            <person name="Vogl K."/>
            <person name="Liu Z."/>
            <person name="Frigaard N.-U."/>
            <person name="Bryant D."/>
            <person name="Woyke T."/>
        </authorList>
    </citation>
    <scope>NUCLEOTIDE SEQUENCE [LARGE SCALE GENOMIC DNA]</scope>
    <source>
        <strain evidence="13">ATCC 17096 / DSM 198 / 6111</strain>
    </source>
</reference>
<evidence type="ECO:0000313" key="12">
    <source>
        <dbReference type="EMBL" id="AFL74459.1"/>
    </source>
</evidence>
<dbReference type="InterPro" id="IPR017871">
    <property type="entry name" value="ABC_transporter-like_CS"/>
</dbReference>
<organism evidence="12 13">
    <name type="scientific">Thiocystis violascens (strain ATCC 17096 / DSM 198 / 6111)</name>
    <name type="common">Chromatium violascens</name>
    <dbReference type="NCBI Taxonomy" id="765911"/>
    <lineage>
        <taxon>Bacteria</taxon>
        <taxon>Pseudomonadati</taxon>
        <taxon>Pseudomonadota</taxon>
        <taxon>Gammaproteobacteria</taxon>
        <taxon>Chromatiales</taxon>
        <taxon>Chromatiaceae</taxon>
        <taxon>Thiocystis</taxon>
    </lineage>
</organism>
<dbReference type="GO" id="GO:0015098">
    <property type="term" value="F:molybdate ion transmembrane transporter activity"/>
    <property type="evidence" value="ECO:0007669"/>
    <property type="project" value="InterPro"/>
</dbReference>
<keyword evidence="6 12" id="KW-0067">ATP-binding</keyword>
<proteinExistence type="predicted"/>
<dbReference type="InterPro" id="IPR003593">
    <property type="entry name" value="AAA+_ATPase"/>
</dbReference>
<evidence type="ECO:0000259" key="10">
    <source>
        <dbReference type="PROSITE" id="PS50893"/>
    </source>
</evidence>
<protein>
    <submittedName>
        <fullName evidence="12">Molybdenum ABC transporter, ATP-binding protein</fullName>
    </submittedName>
</protein>
<evidence type="ECO:0000256" key="9">
    <source>
        <dbReference type="PROSITE-ProRule" id="PRU01213"/>
    </source>
</evidence>
<dbReference type="SUPFAM" id="SSF50331">
    <property type="entry name" value="MOP-like"/>
    <property type="match status" value="1"/>
</dbReference>
<keyword evidence="5" id="KW-0547">Nucleotide-binding</keyword>
<keyword evidence="2" id="KW-1003">Cell membrane</keyword>
<evidence type="ECO:0000313" key="13">
    <source>
        <dbReference type="Proteomes" id="UP000006062"/>
    </source>
</evidence>
<dbReference type="InterPro" id="IPR005116">
    <property type="entry name" value="Transp-assoc_OB_typ1"/>
</dbReference>
<dbReference type="OrthoDB" id="9802264at2"/>
<feature type="domain" description="ABC transporter" evidence="10">
    <location>
        <begin position="1"/>
        <end position="232"/>
    </location>
</feature>